<dbReference type="AlphaFoldDB" id="A0A2I0AYT3"/>
<gene>
    <name evidence="1" type="ORF">AXF42_Ash006347</name>
</gene>
<evidence type="ECO:0000313" key="2">
    <source>
        <dbReference type="Proteomes" id="UP000236161"/>
    </source>
</evidence>
<keyword evidence="2" id="KW-1185">Reference proteome</keyword>
<accession>A0A2I0AYT3</accession>
<dbReference type="Proteomes" id="UP000236161">
    <property type="component" value="Unassembled WGS sequence"/>
</dbReference>
<sequence length="190" mass="20059">MAAAAVGLLNLPPTLGKTNPSKPTRPAPLLLPPPPICLKITLPFFAGHAGIASLPMLLVPPDAMAAAGEFGILEGRTAALVHPLVMASLFFYTLRAGYLGWQWRRVRTIQDEINELKKQVKSPTAVATVAGSQETSPAPPQAPSPVEAKIQQLTEVGMGVTILLHIRCSTKVLSEAAFRAGEEAAGERVV</sequence>
<proteinExistence type="predicted"/>
<evidence type="ECO:0000313" key="1">
    <source>
        <dbReference type="EMBL" id="PKA60713.1"/>
    </source>
</evidence>
<name>A0A2I0AYT3_9ASPA</name>
<protein>
    <submittedName>
        <fullName evidence="1">Uncharacterized protein</fullName>
    </submittedName>
</protein>
<dbReference type="STRING" id="1088818.A0A2I0AYT3"/>
<dbReference type="EMBL" id="KZ451935">
    <property type="protein sequence ID" value="PKA60713.1"/>
    <property type="molecule type" value="Genomic_DNA"/>
</dbReference>
<dbReference type="PANTHER" id="PTHR34679">
    <property type="match status" value="1"/>
</dbReference>
<dbReference type="OrthoDB" id="4914at2759"/>
<dbReference type="PANTHER" id="PTHR34679:SF2">
    <property type="entry name" value="OS02G0122500 PROTEIN"/>
    <property type="match status" value="1"/>
</dbReference>
<dbReference type="GO" id="GO:0009534">
    <property type="term" value="C:chloroplast thylakoid"/>
    <property type="evidence" value="ECO:0007669"/>
    <property type="project" value="TreeGrafter"/>
</dbReference>
<reference evidence="1 2" key="1">
    <citation type="journal article" date="2017" name="Nature">
        <title>The Apostasia genome and the evolution of orchids.</title>
        <authorList>
            <person name="Zhang G.Q."/>
            <person name="Liu K.W."/>
            <person name="Li Z."/>
            <person name="Lohaus R."/>
            <person name="Hsiao Y.Y."/>
            <person name="Niu S.C."/>
            <person name="Wang J.Y."/>
            <person name="Lin Y.C."/>
            <person name="Xu Q."/>
            <person name="Chen L.J."/>
            <person name="Yoshida K."/>
            <person name="Fujiwara S."/>
            <person name="Wang Z.W."/>
            <person name="Zhang Y.Q."/>
            <person name="Mitsuda N."/>
            <person name="Wang M."/>
            <person name="Liu G.H."/>
            <person name="Pecoraro L."/>
            <person name="Huang H.X."/>
            <person name="Xiao X.J."/>
            <person name="Lin M."/>
            <person name="Wu X.Y."/>
            <person name="Wu W.L."/>
            <person name="Chen Y.Y."/>
            <person name="Chang S.B."/>
            <person name="Sakamoto S."/>
            <person name="Ohme-Takagi M."/>
            <person name="Yagi M."/>
            <person name="Zeng S.J."/>
            <person name="Shen C.Y."/>
            <person name="Yeh C.M."/>
            <person name="Luo Y.B."/>
            <person name="Tsai W.C."/>
            <person name="Van de Peer Y."/>
            <person name="Liu Z.J."/>
        </authorList>
    </citation>
    <scope>NUCLEOTIDE SEQUENCE [LARGE SCALE GENOMIC DNA]</scope>
    <source>
        <strain evidence="2">cv. Shenzhen</strain>
        <tissue evidence="1">Stem</tissue>
    </source>
</reference>
<organism evidence="1 2">
    <name type="scientific">Apostasia shenzhenica</name>
    <dbReference type="NCBI Taxonomy" id="1088818"/>
    <lineage>
        <taxon>Eukaryota</taxon>
        <taxon>Viridiplantae</taxon>
        <taxon>Streptophyta</taxon>
        <taxon>Embryophyta</taxon>
        <taxon>Tracheophyta</taxon>
        <taxon>Spermatophyta</taxon>
        <taxon>Magnoliopsida</taxon>
        <taxon>Liliopsida</taxon>
        <taxon>Asparagales</taxon>
        <taxon>Orchidaceae</taxon>
        <taxon>Apostasioideae</taxon>
        <taxon>Apostasia</taxon>
    </lineage>
</organism>